<dbReference type="SUPFAM" id="SSF54277">
    <property type="entry name" value="CAD &amp; PB1 domains"/>
    <property type="match status" value="1"/>
</dbReference>
<dbReference type="InterPro" id="IPR053793">
    <property type="entry name" value="PB1-like"/>
</dbReference>
<keyword evidence="2 4" id="KW-0863">Zinc-finger</keyword>
<dbReference type="GO" id="GO:0008270">
    <property type="term" value="F:zinc ion binding"/>
    <property type="evidence" value="ECO:0007669"/>
    <property type="project" value="UniProtKB-KW"/>
</dbReference>
<feature type="compositionally biased region" description="Basic and acidic residues" evidence="5">
    <location>
        <begin position="125"/>
        <end position="156"/>
    </location>
</feature>
<dbReference type="Pfam" id="PF00569">
    <property type="entry name" value="ZZ"/>
    <property type="match status" value="1"/>
</dbReference>
<evidence type="ECO:0000313" key="8">
    <source>
        <dbReference type="EMBL" id="OQV18764.1"/>
    </source>
</evidence>
<feature type="domain" description="ZZ-type" evidence="6">
    <location>
        <begin position="155"/>
        <end position="209"/>
    </location>
</feature>
<evidence type="ECO:0000256" key="5">
    <source>
        <dbReference type="SAM" id="MobiDB-lite"/>
    </source>
</evidence>
<dbReference type="PANTHER" id="PTHR15090">
    <property type="entry name" value="SEQUESTOSOME 1-RELATED"/>
    <property type="match status" value="1"/>
</dbReference>
<dbReference type="Proteomes" id="UP000192578">
    <property type="component" value="Unassembled WGS sequence"/>
</dbReference>
<name>A0A1W0WU92_HYPEX</name>
<dbReference type="CDD" id="cd02340">
    <property type="entry name" value="ZZ_NBR1_like"/>
    <property type="match status" value="1"/>
</dbReference>
<feature type="region of interest" description="Disordered" evidence="5">
    <location>
        <begin position="232"/>
        <end position="256"/>
    </location>
</feature>
<evidence type="ECO:0000259" key="7">
    <source>
        <dbReference type="PROSITE" id="PS51745"/>
    </source>
</evidence>
<accession>A0A1W0WU92</accession>
<sequence length="372" mass="39167">MPQVKVVFEAEKEIRRFLLPSSGAFDDLVGKVRTVLGDGVNFRLFWKDAEGDFVVCESDSELQTALDSIATSGNQSDIVRLYVRVTGTSAATSSAPPSTTSIFDQVTVEDDMDTDQDIPIQTGDNTKKTEDAKKTPPVEEENKKDEPAPTAPKEHVGVSCDGCGNPVIGIRYKCTRCPDYDLCETCKAKGYHAEHELEAIAEPRAREEFTGFPWMNMDFGGGFGGGCQRGGRRFHGRQGHGHGHGHQGHHGGQFSNFAGFSRPQCGGGFAGAHAESNASAEGANPNVGGSASAGGATGGDFGFGNWGNFGGGMFSGAHMAGNANAGPRSVDDIAKILADMGLGSNADGGVIRELIEQFNGNIAKIIEAMTGK</sequence>
<dbReference type="Gene3D" id="3.10.20.90">
    <property type="entry name" value="Phosphatidylinositol 3-kinase Catalytic Subunit, Chain A, domain 1"/>
    <property type="match status" value="1"/>
</dbReference>
<dbReference type="InterPro" id="IPR043145">
    <property type="entry name" value="Znf_ZZ_sf"/>
</dbReference>
<evidence type="ECO:0000256" key="4">
    <source>
        <dbReference type="PROSITE-ProRule" id="PRU00228"/>
    </source>
</evidence>
<keyword evidence="3" id="KW-0862">Zinc</keyword>
<dbReference type="PROSITE" id="PS01357">
    <property type="entry name" value="ZF_ZZ_1"/>
    <property type="match status" value="1"/>
</dbReference>
<evidence type="ECO:0008006" key="10">
    <source>
        <dbReference type="Google" id="ProtNLM"/>
    </source>
</evidence>
<dbReference type="InterPro" id="IPR000270">
    <property type="entry name" value="PB1_dom"/>
</dbReference>
<dbReference type="GO" id="GO:0035973">
    <property type="term" value="P:aggrephagy"/>
    <property type="evidence" value="ECO:0007669"/>
    <property type="project" value="TreeGrafter"/>
</dbReference>
<dbReference type="PANTHER" id="PTHR15090:SF0">
    <property type="entry name" value="SEQUESTOSOME-1"/>
    <property type="match status" value="1"/>
</dbReference>
<dbReference type="GO" id="GO:0070530">
    <property type="term" value="F:K63-linked polyubiquitin modification-dependent protein binding"/>
    <property type="evidence" value="ECO:0007669"/>
    <property type="project" value="TreeGrafter"/>
</dbReference>
<feature type="region of interest" description="Disordered" evidence="5">
    <location>
        <begin position="115"/>
        <end position="158"/>
    </location>
</feature>
<evidence type="ECO:0000256" key="1">
    <source>
        <dbReference type="ARBA" id="ARBA00022723"/>
    </source>
</evidence>
<dbReference type="GO" id="GO:0000423">
    <property type="term" value="P:mitophagy"/>
    <property type="evidence" value="ECO:0007669"/>
    <property type="project" value="TreeGrafter"/>
</dbReference>
<dbReference type="GO" id="GO:0044753">
    <property type="term" value="C:amphisome"/>
    <property type="evidence" value="ECO:0007669"/>
    <property type="project" value="TreeGrafter"/>
</dbReference>
<dbReference type="InterPro" id="IPR000433">
    <property type="entry name" value="Znf_ZZ"/>
</dbReference>
<dbReference type="PROSITE" id="PS50135">
    <property type="entry name" value="ZF_ZZ_2"/>
    <property type="match status" value="1"/>
</dbReference>
<dbReference type="OrthoDB" id="2122982at2759"/>
<dbReference type="SUPFAM" id="SSF57850">
    <property type="entry name" value="RING/U-box"/>
    <property type="match status" value="1"/>
</dbReference>
<evidence type="ECO:0000256" key="3">
    <source>
        <dbReference type="ARBA" id="ARBA00022833"/>
    </source>
</evidence>
<keyword evidence="1" id="KW-0479">Metal-binding</keyword>
<evidence type="ECO:0000313" key="9">
    <source>
        <dbReference type="Proteomes" id="UP000192578"/>
    </source>
</evidence>
<dbReference type="Pfam" id="PF00564">
    <property type="entry name" value="PB1"/>
    <property type="match status" value="1"/>
</dbReference>
<dbReference type="AlphaFoldDB" id="A0A1W0WU92"/>
<dbReference type="Gene3D" id="3.30.60.90">
    <property type="match status" value="1"/>
</dbReference>
<keyword evidence="9" id="KW-1185">Reference proteome</keyword>
<feature type="domain" description="PB1" evidence="7">
    <location>
        <begin position="1"/>
        <end position="86"/>
    </location>
</feature>
<dbReference type="InterPro" id="IPR052260">
    <property type="entry name" value="Autophagy_Rcpt_SigReg"/>
</dbReference>
<protein>
    <recommendedName>
        <fullName evidence="10">Sequestosome-1</fullName>
    </recommendedName>
</protein>
<dbReference type="GO" id="GO:0016235">
    <property type="term" value="C:aggresome"/>
    <property type="evidence" value="ECO:0007669"/>
    <property type="project" value="TreeGrafter"/>
</dbReference>
<dbReference type="GO" id="GO:0007032">
    <property type="term" value="P:endosome organization"/>
    <property type="evidence" value="ECO:0007669"/>
    <property type="project" value="TreeGrafter"/>
</dbReference>
<dbReference type="SMART" id="SM00666">
    <property type="entry name" value="PB1"/>
    <property type="match status" value="1"/>
</dbReference>
<evidence type="ECO:0000256" key="2">
    <source>
        <dbReference type="ARBA" id="ARBA00022771"/>
    </source>
</evidence>
<dbReference type="PROSITE" id="PS51745">
    <property type="entry name" value="PB1"/>
    <property type="match status" value="1"/>
</dbReference>
<evidence type="ECO:0000259" key="6">
    <source>
        <dbReference type="PROSITE" id="PS50135"/>
    </source>
</evidence>
<organism evidence="8 9">
    <name type="scientific">Hypsibius exemplaris</name>
    <name type="common">Freshwater tardigrade</name>
    <dbReference type="NCBI Taxonomy" id="2072580"/>
    <lineage>
        <taxon>Eukaryota</taxon>
        <taxon>Metazoa</taxon>
        <taxon>Ecdysozoa</taxon>
        <taxon>Tardigrada</taxon>
        <taxon>Eutardigrada</taxon>
        <taxon>Parachela</taxon>
        <taxon>Hypsibioidea</taxon>
        <taxon>Hypsibiidae</taxon>
        <taxon>Hypsibius</taxon>
    </lineage>
</organism>
<feature type="region of interest" description="Disordered" evidence="5">
    <location>
        <begin position="271"/>
        <end position="291"/>
    </location>
</feature>
<comment type="caution">
    <text evidence="8">The sequence shown here is derived from an EMBL/GenBank/DDBJ whole genome shotgun (WGS) entry which is preliminary data.</text>
</comment>
<dbReference type="GO" id="GO:0005080">
    <property type="term" value="F:protein kinase C binding"/>
    <property type="evidence" value="ECO:0007669"/>
    <property type="project" value="TreeGrafter"/>
</dbReference>
<gene>
    <name evidence="8" type="ORF">BV898_07201</name>
</gene>
<reference evidence="9" key="1">
    <citation type="submission" date="2017-01" db="EMBL/GenBank/DDBJ databases">
        <title>Comparative genomics of anhydrobiosis in the tardigrade Hypsibius dujardini.</title>
        <authorList>
            <person name="Yoshida Y."/>
            <person name="Koutsovoulos G."/>
            <person name="Laetsch D."/>
            <person name="Stevens L."/>
            <person name="Kumar S."/>
            <person name="Horikawa D."/>
            <person name="Ishino K."/>
            <person name="Komine S."/>
            <person name="Tomita M."/>
            <person name="Blaxter M."/>
            <person name="Arakawa K."/>
        </authorList>
    </citation>
    <scope>NUCLEOTIDE SEQUENCE [LARGE SCALE GENOMIC DNA]</scope>
    <source>
        <strain evidence="9">Z151</strain>
    </source>
</reference>
<dbReference type="EMBL" id="MTYJ01000046">
    <property type="protein sequence ID" value="OQV18764.1"/>
    <property type="molecule type" value="Genomic_DNA"/>
</dbReference>
<feature type="compositionally biased region" description="Basic residues" evidence="5">
    <location>
        <begin position="232"/>
        <end position="249"/>
    </location>
</feature>
<proteinExistence type="predicted"/>
<dbReference type="SMART" id="SM00291">
    <property type="entry name" value="ZnF_ZZ"/>
    <property type="match status" value="1"/>
</dbReference>